<name>A0A9E7HV84_9LILI</name>
<dbReference type="EMBL" id="CP097510">
    <property type="protein sequence ID" value="URE41010.1"/>
    <property type="molecule type" value="Genomic_DNA"/>
</dbReference>
<evidence type="ECO:0000313" key="2">
    <source>
        <dbReference type="EMBL" id="URE41009.1"/>
    </source>
</evidence>
<accession>A0A9E7HV84</accession>
<keyword evidence="3" id="KW-1185">Reference proteome</keyword>
<sequence>MNNWLIAQWVSLQTPPNPLPQVSIARKSFLGKVYCRFSLRGAPLLLLLSALSPTVAASFALLLCVSLIRFDSVA</sequence>
<keyword evidence="1" id="KW-1133">Transmembrane helix</keyword>
<dbReference type="EMBL" id="CP097510">
    <property type="protein sequence ID" value="URE41007.1"/>
    <property type="molecule type" value="Genomic_DNA"/>
</dbReference>
<gene>
    <name evidence="2" type="ORF">MUK42_11709</name>
</gene>
<reference evidence="2" key="1">
    <citation type="submission" date="2022-05" db="EMBL/GenBank/DDBJ databases">
        <title>The Musa troglodytarum L. genome provides insights into the mechanism of non-climacteric behaviour and enrichment of carotenoids.</title>
        <authorList>
            <person name="Wang J."/>
        </authorList>
    </citation>
    <scope>NUCLEOTIDE SEQUENCE</scope>
    <source>
        <tissue evidence="2">Leaf</tissue>
    </source>
</reference>
<dbReference type="EMBL" id="CP097510">
    <property type="protein sequence ID" value="URE41009.1"/>
    <property type="molecule type" value="Genomic_DNA"/>
</dbReference>
<proteinExistence type="predicted"/>
<protein>
    <submittedName>
        <fullName evidence="2">Uncharacterized protein</fullName>
    </submittedName>
</protein>
<organism evidence="2 3">
    <name type="scientific">Musa troglodytarum</name>
    <name type="common">fe'i banana</name>
    <dbReference type="NCBI Taxonomy" id="320322"/>
    <lineage>
        <taxon>Eukaryota</taxon>
        <taxon>Viridiplantae</taxon>
        <taxon>Streptophyta</taxon>
        <taxon>Embryophyta</taxon>
        <taxon>Tracheophyta</taxon>
        <taxon>Spermatophyta</taxon>
        <taxon>Magnoliopsida</taxon>
        <taxon>Liliopsida</taxon>
        <taxon>Zingiberales</taxon>
        <taxon>Musaceae</taxon>
        <taxon>Musa</taxon>
    </lineage>
</organism>
<dbReference type="AlphaFoldDB" id="A0A9E7HV84"/>
<keyword evidence="1" id="KW-0812">Transmembrane</keyword>
<evidence type="ECO:0000256" key="1">
    <source>
        <dbReference type="SAM" id="Phobius"/>
    </source>
</evidence>
<dbReference type="OrthoDB" id="43744at2759"/>
<feature type="transmembrane region" description="Helical" evidence="1">
    <location>
        <begin position="44"/>
        <end position="68"/>
    </location>
</feature>
<evidence type="ECO:0000313" key="3">
    <source>
        <dbReference type="Proteomes" id="UP001055439"/>
    </source>
</evidence>
<keyword evidence="1" id="KW-0472">Membrane</keyword>
<dbReference type="Proteomes" id="UP001055439">
    <property type="component" value="Chromosome 8"/>
</dbReference>